<accession>A0A6A5K8Q2</accession>
<organism evidence="2 3">
    <name type="scientific">Decorospora gaudefroyi</name>
    <dbReference type="NCBI Taxonomy" id="184978"/>
    <lineage>
        <taxon>Eukaryota</taxon>
        <taxon>Fungi</taxon>
        <taxon>Dikarya</taxon>
        <taxon>Ascomycota</taxon>
        <taxon>Pezizomycotina</taxon>
        <taxon>Dothideomycetes</taxon>
        <taxon>Pleosporomycetidae</taxon>
        <taxon>Pleosporales</taxon>
        <taxon>Pleosporineae</taxon>
        <taxon>Pleosporaceae</taxon>
        <taxon>Decorospora</taxon>
    </lineage>
</organism>
<name>A0A6A5K8Q2_9PLEO</name>
<dbReference type="AlphaFoldDB" id="A0A6A5K8Q2"/>
<dbReference type="EMBL" id="ML975382">
    <property type="protein sequence ID" value="KAF1830834.1"/>
    <property type="molecule type" value="Genomic_DNA"/>
</dbReference>
<keyword evidence="3" id="KW-1185">Reference proteome</keyword>
<dbReference type="Proteomes" id="UP000800040">
    <property type="component" value="Unassembled WGS sequence"/>
</dbReference>
<feature type="region of interest" description="Disordered" evidence="1">
    <location>
        <begin position="139"/>
        <end position="174"/>
    </location>
</feature>
<reference evidence="2" key="1">
    <citation type="submission" date="2020-01" db="EMBL/GenBank/DDBJ databases">
        <authorList>
            <consortium name="DOE Joint Genome Institute"/>
            <person name="Haridas S."/>
            <person name="Albert R."/>
            <person name="Binder M."/>
            <person name="Bloem J."/>
            <person name="Labutti K."/>
            <person name="Salamov A."/>
            <person name="Andreopoulos B."/>
            <person name="Baker S.E."/>
            <person name="Barry K."/>
            <person name="Bills G."/>
            <person name="Bluhm B.H."/>
            <person name="Cannon C."/>
            <person name="Castanera R."/>
            <person name="Culley D.E."/>
            <person name="Daum C."/>
            <person name="Ezra D."/>
            <person name="Gonzalez J.B."/>
            <person name="Henrissat B."/>
            <person name="Kuo A."/>
            <person name="Liang C."/>
            <person name="Lipzen A."/>
            <person name="Lutzoni F."/>
            <person name="Magnuson J."/>
            <person name="Mondo S."/>
            <person name="Nolan M."/>
            <person name="Ohm R."/>
            <person name="Pangilinan J."/>
            <person name="Park H.-J."/>
            <person name="Ramirez L."/>
            <person name="Alfaro M."/>
            <person name="Sun H."/>
            <person name="Tritt A."/>
            <person name="Yoshinaga Y."/>
            <person name="Zwiers L.-H."/>
            <person name="Turgeon B.G."/>
            <person name="Goodwin S.B."/>
            <person name="Spatafora J.W."/>
            <person name="Crous P.W."/>
            <person name="Grigoriev I.V."/>
        </authorList>
    </citation>
    <scope>NUCLEOTIDE SEQUENCE</scope>
    <source>
        <strain evidence="2">P77</strain>
    </source>
</reference>
<evidence type="ECO:0000313" key="3">
    <source>
        <dbReference type="Proteomes" id="UP000800040"/>
    </source>
</evidence>
<evidence type="ECO:0000256" key="1">
    <source>
        <dbReference type="SAM" id="MobiDB-lite"/>
    </source>
</evidence>
<protein>
    <submittedName>
        <fullName evidence="2">Uncharacterized protein</fullName>
    </submittedName>
</protein>
<evidence type="ECO:0000313" key="2">
    <source>
        <dbReference type="EMBL" id="KAF1830834.1"/>
    </source>
</evidence>
<gene>
    <name evidence="2" type="ORF">BDW02DRAFT_80523</name>
</gene>
<sequence length="174" mass="17997">MGCCPGKVCGGALEEEASDTCDAQRVWGAEAVSTTDLSMVASIALFVVLDRLCVADTAGRCPRSGAWGLLCYLVTTAILVYDLGAHAGWGGGMGQARSRSHVRRAAPSVTAGGRVSRQGRRGASLDALIGGPAGSSFFLQTGGKDRPTTGPRQQGSRCGAQLDVVAGGEERRRW</sequence>
<proteinExistence type="predicted"/>